<keyword evidence="8" id="KW-1185">Reference proteome</keyword>
<evidence type="ECO:0000256" key="3">
    <source>
        <dbReference type="ARBA" id="ARBA00022692"/>
    </source>
</evidence>
<dbReference type="Gene3D" id="1.20.1250.20">
    <property type="entry name" value="MFS general substrate transporter like domains"/>
    <property type="match status" value="2"/>
</dbReference>
<dbReference type="PANTHER" id="PTHR11654">
    <property type="entry name" value="OLIGOPEPTIDE TRANSPORTER-RELATED"/>
    <property type="match status" value="1"/>
</dbReference>
<evidence type="ECO:0000256" key="5">
    <source>
        <dbReference type="ARBA" id="ARBA00023136"/>
    </source>
</evidence>
<evidence type="ECO:0000256" key="6">
    <source>
        <dbReference type="SAM" id="Phobius"/>
    </source>
</evidence>
<feature type="transmembrane region" description="Helical" evidence="6">
    <location>
        <begin position="402"/>
        <end position="423"/>
    </location>
</feature>
<comment type="subcellular location">
    <subcellularLocation>
        <location evidence="1">Membrane</location>
        <topology evidence="1">Multi-pass membrane protein</topology>
    </subcellularLocation>
</comment>
<feature type="transmembrane region" description="Helical" evidence="6">
    <location>
        <begin position="87"/>
        <end position="109"/>
    </location>
</feature>
<dbReference type="InterPro" id="IPR036259">
    <property type="entry name" value="MFS_trans_sf"/>
</dbReference>
<protein>
    <submittedName>
        <fullName evidence="7">Peptide MFS transporter</fullName>
    </submittedName>
</protein>
<feature type="transmembrane region" description="Helical" evidence="6">
    <location>
        <begin position="182"/>
        <end position="201"/>
    </location>
</feature>
<feature type="transmembrane region" description="Helical" evidence="6">
    <location>
        <begin position="429"/>
        <end position="449"/>
    </location>
</feature>
<proteinExistence type="inferred from homology"/>
<dbReference type="Proteomes" id="UP000320160">
    <property type="component" value="Unassembled WGS sequence"/>
</dbReference>
<dbReference type="OrthoDB" id="9772725at2"/>
<comment type="similarity">
    <text evidence="2">Belongs to the major facilitator superfamily. Proton-dependent oligopeptide transporter (POT/PTR) (TC 2.A.17) family.</text>
</comment>
<feature type="transmembrane region" description="Helical" evidence="6">
    <location>
        <begin position="259"/>
        <end position="280"/>
    </location>
</feature>
<feature type="transmembrane region" description="Helical" evidence="6">
    <location>
        <begin position="48"/>
        <end position="67"/>
    </location>
</feature>
<keyword evidence="4 6" id="KW-1133">Transmembrane helix</keyword>
<feature type="transmembrane region" description="Helical" evidence="6">
    <location>
        <begin position="335"/>
        <end position="357"/>
    </location>
</feature>
<feature type="transmembrane region" description="Helical" evidence="6">
    <location>
        <begin position="300"/>
        <end position="323"/>
    </location>
</feature>
<evidence type="ECO:0000313" key="7">
    <source>
        <dbReference type="EMBL" id="TSB01851.1"/>
    </source>
</evidence>
<feature type="transmembrane region" description="Helical" evidence="6">
    <location>
        <begin position="121"/>
        <end position="138"/>
    </location>
</feature>
<reference evidence="7 8" key="1">
    <citation type="submission" date="2019-07" db="EMBL/GenBank/DDBJ databases">
        <authorList>
            <person name="Park M."/>
        </authorList>
    </citation>
    <scope>NUCLEOTIDE SEQUENCE [LARGE SCALE GENOMIC DNA]</scope>
    <source>
        <strain evidence="7 8">KCTC32445</strain>
    </source>
</reference>
<evidence type="ECO:0000256" key="4">
    <source>
        <dbReference type="ARBA" id="ARBA00022989"/>
    </source>
</evidence>
<feature type="transmembrane region" description="Helical" evidence="6">
    <location>
        <begin position="144"/>
        <end position="162"/>
    </location>
</feature>
<accession>A0A553WAY9</accession>
<dbReference type="AlphaFoldDB" id="A0A553WAY9"/>
<organism evidence="7 8">
    <name type="scientific">Sphingorhabdus contaminans</name>
    <dbReference type="NCBI Taxonomy" id="1343899"/>
    <lineage>
        <taxon>Bacteria</taxon>
        <taxon>Pseudomonadati</taxon>
        <taxon>Pseudomonadota</taxon>
        <taxon>Alphaproteobacteria</taxon>
        <taxon>Sphingomonadales</taxon>
        <taxon>Sphingomonadaceae</taxon>
        <taxon>Sphingorhabdus</taxon>
    </lineage>
</organism>
<evidence type="ECO:0000256" key="1">
    <source>
        <dbReference type="ARBA" id="ARBA00004141"/>
    </source>
</evidence>
<dbReference type="SUPFAM" id="SSF103473">
    <property type="entry name" value="MFS general substrate transporter"/>
    <property type="match status" value="1"/>
</dbReference>
<name>A0A553WAY9_9SPHN</name>
<gene>
    <name evidence="7" type="ORF">FOM92_11845</name>
</gene>
<keyword evidence="5 6" id="KW-0472">Membrane</keyword>
<dbReference type="InterPro" id="IPR000109">
    <property type="entry name" value="POT_fam"/>
</dbReference>
<keyword evidence="3 6" id="KW-0812">Transmembrane</keyword>
<dbReference type="GO" id="GO:0022857">
    <property type="term" value="F:transmembrane transporter activity"/>
    <property type="evidence" value="ECO:0007669"/>
    <property type="project" value="InterPro"/>
</dbReference>
<feature type="transmembrane region" description="Helical" evidence="6">
    <location>
        <begin position="207"/>
        <end position="230"/>
    </location>
</feature>
<comment type="caution">
    <text evidence="7">The sequence shown here is derived from an EMBL/GenBank/DDBJ whole genome shotgun (WGS) entry which is preliminary data.</text>
</comment>
<evidence type="ECO:0000256" key="2">
    <source>
        <dbReference type="ARBA" id="ARBA00005982"/>
    </source>
</evidence>
<dbReference type="EMBL" id="VKKU01000002">
    <property type="protein sequence ID" value="TSB01851.1"/>
    <property type="molecule type" value="Genomic_DNA"/>
</dbReference>
<feature type="transmembrane region" description="Helical" evidence="6">
    <location>
        <begin position="363"/>
        <end position="390"/>
    </location>
</feature>
<sequence>MVRHYSGSGAKPTKRVTTAIPLRRIRSLRTGQPDGFATICFTKFWERVAYYGLQAILILYLTEYLLVTRAPGEIWLVASISTLFNVQGQALASSITGGFLTLISIIPIVGGIITDRFLGPARAILLGGSIMVIGHLAMAYEPALILALACIALGIGLFRGAIASQLGSLYDSESRRVEGFQLYFLVVNIAGLTGPFLVGTIGEEAGWHWGFAASASAMAMALAIYAFGYLDHARIPHAQVRANAPSASALPTRKWPSNILLIAGVGLLAIPNFQLFNAYLLWVKKDFALMAFGQPIPVSWLVGMDAALSLCVLVASVPAWRALERHIGPVSSLTRASFGALFVCAGTCMLLAAALMSGGGKLTLLWCVAFQFLNAAGLAQILPAALAELGSKDNVKGSATSISGYFLGLFFAGLVSTVLAARFEVLPITTFWSLHLGCAVAGAAMLLLAKKTADHFVRAQGQMG</sequence>
<dbReference type="Pfam" id="PF00854">
    <property type="entry name" value="PTR2"/>
    <property type="match status" value="1"/>
</dbReference>
<dbReference type="GO" id="GO:0016020">
    <property type="term" value="C:membrane"/>
    <property type="evidence" value="ECO:0007669"/>
    <property type="project" value="UniProtKB-SubCell"/>
</dbReference>
<evidence type="ECO:0000313" key="8">
    <source>
        <dbReference type="Proteomes" id="UP000320160"/>
    </source>
</evidence>